<dbReference type="PROSITE" id="PS50110">
    <property type="entry name" value="RESPONSE_REGULATORY"/>
    <property type="match status" value="1"/>
</dbReference>
<feature type="region of interest" description="Disordered" evidence="4">
    <location>
        <begin position="228"/>
        <end position="248"/>
    </location>
</feature>
<organism evidence="7 8">
    <name type="scientific">Curvibacter microcysteis</name>
    <dbReference type="NCBI Taxonomy" id="3026419"/>
    <lineage>
        <taxon>Bacteria</taxon>
        <taxon>Pseudomonadati</taxon>
        <taxon>Pseudomonadota</taxon>
        <taxon>Betaproteobacteria</taxon>
        <taxon>Burkholderiales</taxon>
        <taxon>Comamonadaceae</taxon>
        <taxon>Curvibacter</taxon>
    </lineage>
</organism>
<dbReference type="InterPro" id="IPR013767">
    <property type="entry name" value="PAS_fold"/>
</dbReference>
<dbReference type="SUPFAM" id="SSF52172">
    <property type="entry name" value="CheY-like"/>
    <property type="match status" value="1"/>
</dbReference>
<dbReference type="PANTHER" id="PTHR45339:SF5">
    <property type="entry name" value="HISTIDINE KINASE"/>
    <property type="match status" value="1"/>
</dbReference>
<evidence type="ECO:0000256" key="3">
    <source>
        <dbReference type="SAM" id="Coils"/>
    </source>
</evidence>
<evidence type="ECO:0000256" key="1">
    <source>
        <dbReference type="ARBA" id="ARBA00022553"/>
    </source>
</evidence>
<dbReference type="PANTHER" id="PTHR45339">
    <property type="entry name" value="HYBRID SIGNAL TRANSDUCTION HISTIDINE KINASE J"/>
    <property type="match status" value="1"/>
</dbReference>
<gene>
    <name evidence="7" type="ORF">PSQ39_07715</name>
</gene>
<evidence type="ECO:0000256" key="2">
    <source>
        <dbReference type="PROSITE-ProRule" id="PRU00169"/>
    </source>
</evidence>
<protein>
    <submittedName>
        <fullName evidence="7">PAS domain-containing protein</fullName>
    </submittedName>
</protein>
<name>A0ABT5MD49_9BURK</name>
<comment type="caution">
    <text evidence="7">The sequence shown here is derived from an EMBL/GenBank/DDBJ whole genome shotgun (WGS) entry which is preliminary data.</text>
</comment>
<dbReference type="InterPro" id="IPR011006">
    <property type="entry name" value="CheY-like_superfamily"/>
</dbReference>
<dbReference type="SUPFAM" id="SSF55785">
    <property type="entry name" value="PYP-like sensor domain (PAS domain)"/>
    <property type="match status" value="1"/>
</dbReference>
<accession>A0ABT5MD49</accession>
<dbReference type="Pfam" id="PF00989">
    <property type="entry name" value="PAS"/>
    <property type="match status" value="1"/>
</dbReference>
<dbReference type="PROSITE" id="PS50112">
    <property type="entry name" value="PAS"/>
    <property type="match status" value="1"/>
</dbReference>
<dbReference type="InterPro" id="IPR035965">
    <property type="entry name" value="PAS-like_dom_sf"/>
</dbReference>
<comment type="caution">
    <text evidence="2">Lacks conserved residue(s) required for the propagation of feature annotation.</text>
</comment>
<keyword evidence="3" id="KW-0175">Coiled coil</keyword>
<sequence length="767" mass="83878">MRFHLPGRFRLLLLNIAVALLLGGVAWTSFRVLDAMRLGQPWPPPSRSSKDLASELLLPSLYVTESYLLCFELGSSPDRDPQKRLITRLEKLQANYQQSYQHWSKAMGLGSAQLQQLYRNANQSAQQLLRLAVGPFSQAVLQGRREEQQQLLAELTVLFEKHRRELNETAQEARKSEQGQENWLATYVEQQRFWLGLELGTALVLSLLLGAVMQHSVLPRWRQRLLNPPRDLAAGTPPTEPPRAELARGPTNPWLAALVDPLPLIVVGVDKRGDIVLFNQAAENFTGLGREQALGQNWMALSATLEPTRAQPPQPDPAFGEAALHELTDRSDARRRIVWRCSPPCQIPSPWGASSVVQINVGIDLTEPQWREEQGLQAAAAPPVEALTPAPDLAWTAHLQALKNPLNTVLGLGSLALRQASDDAQRHTLKRLNLAAQALHQWLDSAKVLADIQGAEVLGMPQPFCLLDTLDDLLTSTVLQADEQGLHLEQEVPDQVTTALVGDAAYLLSILRRVVDHAMACSGPGAIQVSVAQLSMQADTVALRFAVRVPQARDATEPQSPWFAAPTRLAAPPLPGGGPLDLPQHMVGTLGGRLWVEPCGDTGLQVLFTAVFAKASAAQIQQLTTSVTLTPRRLLVLEPDPDAREILQQVLGAWQIPVQGVATPQAASDALAQAEQEGHPFQTLLLALEPGAVEPWTWLQSLRGASPQTTLLERVALTTAPPSQVLQTAQRMGLRLDQVLEKPIRPHALLTALRHLQANRSQAASTP</sequence>
<evidence type="ECO:0000313" key="7">
    <source>
        <dbReference type="EMBL" id="MDD0814511.1"/>
    </source>
</evidence>
<evidence type="ECO:0000259" key="6">
    <source>
        <dbReference type="PROSITE" id="PS50112"/>
    </source>
</evidence>
<dbReference type="Gene3D" id="3.30.450.20">
    <property type="entry name" value="PAS domain"/>
    <property type="match status" value="1"/>
</dbReference>
<keyword evidence="8" id="KW-1185">Reference proteome</keyword>
<proteinExistence type="predicted"/>
<dbReference type="InterPro" id="IPR000014">
    <property type="entry name" value="PAS"/>
</dbReference>
<evidence type="ECO:0000313" key="8">
    <source>
        <dbReference type="Proteomes" id="UP001528672"/>
    </source>
</evidence>
<dbReference type="Proteomes" id="UP001528672">
    <property type="component" value="Unassembled WGS sequence"/>
</dbReference>
<dbReference type="InterPro" id="IPR001789">
    <property type="entry name" value="Sig_transdc_resp-reg_receiver"/>
</dbReference>
<reference evidence="7 8" key="1">
    <citation type="submission" date="2023-02" db="EMBL/GenBank/DDBJ databases">
        <title>Bacterial whole genome sequence for Curvibacter sp. HBC28.</title>
        <authorList>
            <person name="Le V."/>
            <person name="Ko S.-R."/>
            <person name="Ahn C.-Y."/>
            <person name="Oh H.-M."/>
        </authorList>
    </citation>
    <scope>NUCLEOTIDE SEQUENCE [LARGE SCALE GENOMIC DNA]</scope>
    <source>
        <strain evidence="7 8">HBC28</strain>
    </source>
</reference>
<feature type="domain" description="PAS" evidence="6">
    <location>
        <begin position="251"/>
        <end position="307"/>
    </location>
</feature>
<dbReference type="RefSeq" id="WP_273926123.1">
    <property type="nucleotide sequence ID" value="NZ_JAQSIO010000002.1"/>
</dbReference>
<feature type="coiled-coil region" evidence="3">
    <location>
        <begin position="111"/>
        <end position="172"/>
    </location>
</feature>
<dbReference type="SMART" id="SM00091">
    <property type="entry name" value="PAS"/>
    <property type="match status" value="1"/>
</dbReference>
<keyword evidence="1" id="KW-0597">Phosphoprotein</keyword>
<dbReference type="Gene3D" id="3.40.50.2300">
    <property type="match status" value="1"/>
</dbReference>
<dbReference type="EMBL" id="JAQSIO010000002">
    <property type="protein sequence ID" value="MDD0814511.1"/>
    <property type="molecule type" value="Genomic_DNA"/>
</dbReference>
<evidence type="ECO:0000256" key="4">
    <source>
        <dbReference type="SAM" id="MobiDB-lite"/>
    </source>
</evidence>
<evidence type="ECO:0000259" key="5">
    <source>
        <dbReference type="PROSITE" id="PS50110"/>
    </source>
</evidence>
<dbReference type="CDD" id="cd00130">
    <property type="entry name" value="PAS"/>
    <property type="match status" value="1"/>
</dbReference>
<feature type="domain" description="Response regulatory" evidence="5">
    <location>
        <begin position="633"/>
        <end position="757"/>
    </location>
</feature>